<reference evidence="1 2" key="1">
    <citation type="submission" date="2017-04" db="EMBL/GenBank/DDBJ databases">
        <authorList>
            <person name="Afonso C.L."/>
            <person name="Miller P.J."/>
            <person name="Scott M.A."/>
            <person name="Spackman E."/>
            <person name="Goraichik I."/>
            <person name="Dimitrov K.M."/>
            <person name="Suarez D.L."/>
            <person name="Swayne D.E."/>
        </authorList>
    </citation>
    <scope>NUCLEOTIDE SEQUENCE [LARGE SCALE GENOMIC DNA]</scope>
    <source>
        <strain evidence="1 2">DSM 43828</strain>
    </source>
</reference>
<proteinExistence type="predicted"/>
<accession>A0A1W2FZ20</accession>
<keyword evidence="2" id="KW-1185">Reference proteome</keyword>
<sequence>MSPQWLDDDTDPTGGHLDLPSNALAREQFRCLFGDWRLVPPF</sequence>
<name>A0A1W2FZ20_KIBAR</name>
<protein>
    <submittedName>
        <fullName evidence="1">Uncharacterized protein</fullName>
    </submittedName>
</protein>
<dbReference type="AlphaFoldDB" id="A0A1W2FZ20"/>
<organism evidence="1 2">
    <name type="scientific">Kibdelosporangium aridum</name>
    <dbReference type="NCBI Taxonomy" id="2030"/>
    <lineage>
        <taxon>Bacteria</taxon>
        <taxon>Bacillati</taxon>
        <taxon>Actinomycetota</taxon>
        <taxon>Actinomycetes</taxon>
        <taxon>Pseudonocardiales</taxon>
        <taxon>Pseudonocardiaceae</taxon>
        <taxon>Kibdelosporangium</taxon>
    </lineage>
</organism>
<evidence type="ECO:0000313" key="1">
    <source>
        <dbReference type="EMBL" id="SMD26962.1"/>
    </source>
</evidence>
<gene>
    <name evidence="1" type="ORF">SAMN05661093_10549</name>
</gene>
<evidence type="ECO:0000313" key="2">
    <source>
        <dbReference type="Proteomes" id="UP000192674"/>
    </source>
</evidence>
<dbReference type="Proteomes" id="UP000192674">
    <property type="component" value="Unassembled WGS sequence"/>
</dbReference>
<dbReference type="EMBL" id="FWXV01000018">
    <property type="protein sequence ID" value="SMD26962.1"/>
    <property type="molecule type" value="Genomic_DNA"/>
</dbReference>